<dbReference type="GO" id="GO:0006952">
    <property type="term" value="P:defense response"/>
    <property type="evidence" value="ECO:0007669"/>
    <property type="project" value="UniProtKB-KW"/>
</dbReference>
<evidence type="ECO:0000256" key="1">
    <source>
        <dbReference type="ARBA" id="ARBA00001913"/>
    </source>
</evidence>
<evidence type="ECO:0000256" key="15">
    <source>
        <dbReference type="SAM" id="MobiDB-lite"/>
    </source>
</evidence>
<evidence type="ECO:0000256" key="5">
    <source>
        <dbReference type="ARBA" id="ARBA00022723"/>
    </source>
</evidence>
<keyword evidence="16" id="KW-0812">Transmembrane</keyword>
<keyword evidence="8" id="KW-0276">Fatty acid metabolism</keyword>
<dbReference type="GO" id="GO:0006979">
    <property type="term" value="P:response to oxidative stress"/>
    <property type="evidence" value="ECO:0007669"/>
    <property type="project" value="InterPro"/>
</dbReference>
<feature type="compositionally biased region" description="Polar residues" evidence="15">
    <location>
        <begin position="260"/>
        <end position="272"/>
    </location>
</feature>
<keyword evidence="2" id="KW-0444">Lipid biosynthesis</keyword>
<evidence type="ECO:0000313" key="17">
    <source>
        <dbReference type="EMBL" id="KZL67428.1"/>
    </source>
</evidence>
<dbReference type="GO" id="GO:0006633">
    <property type="term" value="P:fatty acid biosynthetic process"/>
    <property type="evidence" value="ECO:0007669"/>
    <property type="project" value="UniProtKB-KW"/>
</dbReference>
<dbReference type="Pfam" id="PF03098">
    <property type="entry name" value="An_peroxidase"/>
    <property type="match status" value="1"/>
</dbReference>
<dbReference type="PANTHER" id="PTHR11903">
    <property type="entry name" value="PROSTAGLANDIN G/H SYNTHASE"/>
    <property type="match status" value="1"/>
</dbReference>
<dbReference type="Gene3D" id="1.10.640.10">
    <property type="entry name" value="Haem peroxidase domain superfamily, animal type"/>
    <property type="match status" value="1"/>
</dbReference>
<evidence type="ECO:0000256" key="2">
    <source>
        <dbReference type="ARBA" id="ARBA00022516"/>
    </source>
</evidence>
<comment type="caution">
    <text evidence="17">The sequence shown here is derived from an EMBL/GenBank/DDBJ whole genome shotgun (WGS) entry which is preliminary data.</text>
</comment>
<dbReference type="EMBL" id="LFIW01002536">
    <property type="protein sequence ID" value="KZL67428.1"/>
    <property type="molecule type" value="Genomic_DNA"/>
</dbReference>
<dbReference type="GO" id="GO:0004601">
    <property type="term" value="F:peroxidase activity"/>
    <property type="evidence" value="ECO:0007669"/>
    <property type="project" value="UniProtKB-KW"/>
</dbReference>
<keyword evidence="13" id="KW-0275">Fatty acid biosynthesis</keyword>
<protein>
    <recommendedName>
        <fullName evidence="19">Peroxidase family protein</fullName>
    </recommendedName>
</protein>
<evidence type="ECO:0000256" key="11">
    <source>
        <dbReference type="ARBA" id="ARBA00023004"/>
    </source>
</evidence>
<evidence type="ECO:0000256" key="16">
    <source>
        <dbReference type="SAM" id="Phobius"/>
    </source>
</evidence>
<proteinExistence type="predicted"/>
<keyword evidence="18" id="KW-1185">Reference proteome</keyword>
<dbReference type="InterPro" id="IPR050783">
    <property type="entry name" value="Oxylipin_biosynth_metab"/>
</dbReference>
<evidence type="ECO:0000256" key="6">
    <source>
        <dbReference type="ARBA" id="ARBA00022767"/>
    </source>
</evidence>
<dbReference type="InterPro" id="IPR037120">
    <property type="entry name" value="Haem_peroxidase_sf_animal"/>
</dbReference>
<dbReference type="AlphaFoldDB" id="A0A166Q231"/>
<dbReference type="SUPFAM" id="SSF48113">
    <property type="entry name" value="Heme-dependent peroxidases"/>
    <property type="match status" value="1"/>
</dbReference>
<organism evidence="17 18">
    <name type="scientific">Colletotrichum incanum</name>
    <name type="common">Soybean anthracnose fungus</name>
    <dbReference type="NCBI Taxonomy" id="1573173"/>
    <lineage>
        <taxon>Eukaryota</taxon>
        <taxon>Fungi</taxon>
        <taxon>Dikarya</taxon>
        <taxon>Ascomycota</taxon>
        <taxon>Pezizomycotina</taxon>
        <taxon>Sordariomycetes</taxon>
        <taxon>Hypocreomycetidae</taxon>
        <taxon>Glomerellales</taxon>
        <taxon>Glomerellaceae</taxon>
        <taxon>Colletotrichum</taxon>
        <taxon>Colletotrichum spaethianum species complex</taxon>
    </lineage>
</organism>
<evidence type="ECO:0000256" key="8">
    <source>
        <dbReference type="ARBA" id="ARBA00022832"/>
    </source>
</evidence>
<keyword evidence="4 14" id="KW-0349">Heme</keyword>
<keyword evidence="16" id="KW-1133">Transmembrane helix</keyword>
<evidence type="ECO:0000256" key="7">
    <source>
        <dbReference type="ARBA" id="ARBA00022821"/>
    </source>
</evidence>
<evidence type="ECO:0000256" key="10">
    <source>
        <dbReference type="ARBA" id="ARBA00023002"/>
    </source>
</evidence>
<sequence length="682" mass="77518">MTSVIVEGALATGKHVFTMVHLLFLAVMRVLTPIFKAIYIRFWKIVNAFVHWHKLPKWLGVFNLLALRYELQEKNLYDTYPNAEFQGTKKECPMKDSKFISARHSDGFFNDLSAPKMGCAGMRFGRNVPRKNTKPPTEHELLTPNPRVVSEKILARPDGEFKPATIVNLLAAAWIQFQVHDWAQHFFDTNKETYVDIPLGHGDQWSDEKMDIPRSKKANPLSDQDYETPAYENECTHWWDASQIYGSTEKETRELRATCDASTPGQLSVTSKNGEEFLPRDTDGIPKTGFRQNWWLGLELLHTLFALEHNAIAKQLHLTNPTWSSDKIFDTARLINCALMAKIHTVEWTPGILQHPALQVGMDANWWGLLGEKLWHVFGRVFDNKSVVISGIPGSGVNHDGAPYCLTEEFVSVYRLHPLIPDNIAFFNVKNGKHEGTLPMKDVAFESARKPMDPKADQKGGLGLNFADAFYSFGVNYPGAIRAHNMPNFLRDLQIPGDKDFPEGRHIDMGTIDILRDRERGVPRYNNFRRLFHMPPARSFIELTGGDVKLAAELSEVYHGDLEKVDLLVGTLSEPLPDGFGFSDTAFRVFILMATRRIQSDRFLAGDGWCPEIYTREGIDWVQNNTMKDVLCRHFPELSAPLRNVKNAFAPWEKIGQTAEYKGVETNKPKKLAAMRAQSRIY</sequence>
<dbReference type="InterPro" id="IPR034815">
    <property type="entry name" value="A_dioxygenase"/>
</dbReference>
<reference evidence="17 18" key="1">
    <citation type="submission" date="2015-06" db="EMBL/GenBank/DDBJ databases">
        <title>Survival trade-offs in plant roots during colonization by closely related pathogenic and mutualistic fungi.</title>
        <authorList>
            <person name="Hacquard S."/>
            <person name="Kracher B."/>
            <person name="Hiruma K."/>
            <person name="Weinman A."/>
            <person name="Muench P."/>
            <person name="Garrido Oter R."/>
            <person name="Ver Loren van Themaat E."/>
            <person name="Dallerey J.-F."/>
            <person name="Damm U."/>
            <person name="Henrissat B."/>
            <person name="Lespinet O."/>
            <person name="Thon M."/>
            <person name="Kemen E."/>
            <person name="McHardy A.C."/>
            <person name="Schulze-Lefert P."/>
            <person name="O'Connell R.J."/>
        </authorList>
    </citation>
    <scope>NUCLEOTIDE SEQUENCE [LARGE SCALE GENOMIC DNA]</scope>
    <source>
        <strain evidence="17 18">MAFF 238704</strain>
    </source>
</reference>
<keyword evidence="5 14" id="KW-0479">Metal-binding</keyword>
<evidence type="ECO:0000256" key="9">
    <source>
        <dbReference type="ARBA" id="ARBA00022964"/>
    </source>
</evidence>
<accession>A0A166Q231</accession>
<dbReference type="GO" id="GO:0046872">
    <property type="term" value="F:metal ion binding"/>
    <property type="evidence" value="ECO:0007669"/>
    <property type="project" value="UniProtKB-KW"/>
</dbReference>
<dbReference type="InterPro" id="IPR010255">
    <property type="entry name" value="Haem_peroxidase_sf"/>
</dbReference>
<feature type="binding site" description="axial binding residue" evidence="14">
    <location>
        <position position="417"/>
    </location>
    <ligand>
        <name>heme b</name>
        <dbReference type="ChEBI" id="CHEBI:60344"/>
    </ligand>
    <ligandPart>
        <name>Fe</name>
        <dbReference type="ChEBI" id="CHEBI:18248"/>
    </ligandPart>
</feature>
<evidence type="ECO:0000256" key="4">
    <source>
        <dbReference type="ARBA" id="ARBA00022617"/>
    </source>
</evidence>
<feature type="region of interest" description="Disordered" evidence="15">
    <location>
        <begin position="259"/>
        <end position="280"/>
    </location>
</feature>
<comment type="cofactor">
    <cofactor evidence="1">
        <name>Ca(2+)</name>
        <dbReference type="ChEBI" id="CHEBI:29108"/>
    </cofactor>
</comment>
<keyword evidence="7" id="KW-0611">Plant defense</keyword>
<dbReference type="InterPro" id="IPR019791">
    <property type="entry name" value="Haem_peroxidase_animal"/>
</dbReference>
<dbReference type="GO" id="GO:0020037">
    <property type="term" value="F:heme binding"/>
    <property type="evidence" value="ECO:0007669"/>
    <property type="project" value="InterPro"/>
</dbReference>
<dbReference type="GO" id="GO:0016702">
    <property type="term" value="F:oxidoreductase activity, acting on single donors with incorporation of molecular oxygen, incorporation of two atoms of oxygen"/>
    <property type="evidence" value="ECO:0007669"/>
    <property type="project" value="TreeGrafter"/>
</dbReference>
<name>A0A166Q231_COLIC</name>
<dbReference type="PANTHER" id="PTHR11903:SF11">
    <property type="entry name" value="ALPHA-DIOXYGENASE 1"/>
    <property type="match status" value="1"/>
</dbReference>
<keyword evidence="12" id="KW-0443">Lipid metabolism</keyword>
<evidence type="ECO:0000256" key="13">
    <source>
        <dbReference type="ARBA" id="ARBA00023160"/>
    </source>
</evidence>
<dbReference type="PROSITE" id="PS50292">
    <property type="entry name" value="PEROXIDASE_3"/>
    <property type="match status" value="1"/>
</dbReference>
<dbReference type="CDD" id="cd09818">
    <property type="entry name" value="PIOX_like"/>
    <property type="match status" value="1"/>
</dbReference>
<gene>
    <name evidence="17" type="ORF">CI238_01069</name>
</gene>
<keyword evidence="3" id="KW-0575">Peroxidase</keyword>
<evidence type="ECO:0000256" key="12">
    <source>
        <dbReference type="ARBA" id="ARBA00023098"/>
    </source>
</evidence>
<evidence type="ECO:0000256" key="3">
    <source>
        <dbReference type="ARBA" id="ARBA00022559"/>
    </source>
</evidence>
<keyword evidence="11 14" id="KW-0408">Iron</keyword>
<feature type="transmembrane region" description="Helical" evidence="16">
    <location>
        <begin position="16"/>
        <end position="35"/>
    </location>
</feature>
<evidence type="ECO:0000256" key="14">
    <source>
        <dbReference type="PIRSR" id="PIRSR619791-2"/>
    </source>
</evidence>
<dbReference type="Proteomes" id="UP000076584">
    <property type="component" value="Unassembled WGS sequence"/>
</dbReference>
<keyword evidence="9" id="KW-0223">Dioxygenase</keyword>
<keyword evidence="6" id="KW-0925">Oxylipin biosynthesis</keyword>
<evidence type="ECO:0008006" key="19">
    <source>
        <dbReference type="Google" id="ProtNLM"/>
    </source>
</evidence>
<dbReference type="GO" id="GO:0031408">
    <property type="term" value="P:oxylipin biosynthetic process"/>
    <property type="evidence" value="ECO:0007669"/>
    <property type="project" value="UniProtKB-KW"/>
</dbReference>
<dbReference type="STRING" id="1573173.A0A166Q231"/>
<keyword evidence="16" id="KW-0472">Membrane</keyword>
<evidence type="ECO:0000313" key="18">
    <source>
        <dbReference type="Proteomes" id="UP000076584"/>
    </source>
</evidence>
<keyword evidence="10" id="KW-0560">Oxidoreductase</keyword>